<keyword evidence="4" id="KW-1185">Reference proteome</keyword>
<dbReference type="OrthoDB" id="1253990at2"/>
<organism evidence="3 4">
    <name type="scientific">Pseudarthrobacter equi</name>
    <dbReference type="NCBI Taxonomy" id="728066"/>
    <lineage>
        <taxon>Bacteria</taxon>
        <taxon>Bacillati</taxon>
        <taxon>Actinomycetota</taxon>
        <taxon>Actinomycetes</taxon>
        <taxon>Micrococcales</taxon>
        <taxon>Micrococcaceae</taxon>
        <taxon>Pseudarthrobacter</taxon>
    </lineage>
</organism>
<dbReference type="InterPro" id="IPR008136">
    <property type="entry name" value="CinA_C"/>
</dbReference>
<dbReference type="InterPro" id="IPR036653">
    <property type="entry name" value="CinA-like_C"/>
</dbReference>
<proteinExistence type="predicted"/>
<dbReference type="EMBL" id="LT629779">
    <property type="protein sequence ID" value="SDT13408.1"/>
    <property type="molecule type" value="Genomic_DNA"/>
</dbReference>
<dbReference type="Pfam" id="PF02464">
    <property type="entry name" value="CinA"/>
    <property type="match status" value="1"/>
</dbReference>
<protein>
    <submittedName>
        <fullName evidence="3">Nicotinamide-nucleotide amidase</fullName>
    </submittedName>
</protein>
<evidence type="ECO:0000313" key="4">
    <source>
        <dbReference type="Proteomes" id="UP000198751"/>
    </source>
</evidence>
<dbReference type="AlphaFoldDB" id="A0A1H1XVT1"/>
<dbReference type="NCBIfam" id="TIGR00199">
    <property type="entry name" value="PncC_domain"/>
    <property type="match status" value="1"/>
</dbReference>
<evidence type="ECO:0000313" key="3">
    <source>
        <dbReference type="EMBL" id="SDT13408.1"/>
    </source>
</evidence>
<dbReference type="Gene3D" id="3.90.950.20">
    <property type="entry name" value="CinA-like"/>
    <property type="match status" value="1"/>
</dbReference>
<evidence type="ECO:0000256" key="1">
    <source>
        <dbReference type="SAM" id="MobiDB-lite"/>
    </source>
</evidence>
<feature type="domain" description="CinA C-terminal" evidence="2">
    <location>
        <begin position="7"/>
        <end position="156"/>
    </location>
</feature>
<sequence length="186" mass="18507">MTNLHHLAGEAVRQALEAGRTVATAESLTAGMVSAVLADTPGASGMLQGGVVAYQNSVKEAVLNVAGDLLDKVGSVDGGVASAMAAGARAALGADIGVSTTGVAGPEPHDGKPVGTVFVGIATAGGAAAYEYHFEGTRPEIRGQACGAALERLLEALSPDQARQEPSQRRPLLPGVKLPGTKAGTD</sequence>
<dbReference type="SUPFAM" id="SSF142433">
    <property type="entry name" value="CinA-like"/>
    <property type="match status" value="1"/>
</dbReference>
<feature type="region of interest" description="Disordered" evidence="1">
    <location>
        <begin position="157"/>
        <end position="186"/>
    </location>
</feature>
<name>A0A1H1XVT1_9MICC</name>
<gene>
    <name evidence="3" type="ORF">SAMN04489743_1788</name>
</gene>
<reference evidence="4" key="1">
    <citation type="submission" date="2016-10" db="EMBL/GenBank/DDBJ databases">
        <authorList>
            <person name="Varghese N."/>
            <person name="Submissions S."/>
        </authorList>
    </citation>
    <scope>NUCLEOTIDE SEQUENCE [LARGE SCALE GENOMIC DNA]</scope>
    <source>
        <strain evidence="4">IMMIB L-1606</strain>
    </source>
</reference>
<evidence type="ECO:0000259" key="2">
    <source>
        <dbReference type="Pfam" id="PF02464"/>
    </source>
</evidence>
<accession>A0A1H1XVT1</accession>
<dbReference type="Proteomes" id="UP000198751">
    <property type="component" value="Chromosome I"/>
</dbReference>
<dbReference type="RefSeq" id="WP_091719329.1">
    <property type="nucleotide sequence ID" value="NZ_LT629779.1"/>
</dbReference>